<dbReference type="InterPro" id="IPR058625">
    <property type="entry name" value="MdtA-like_BSH"/>
</dbReference>
<feature type="domain" description="Multidrug resistance protein MdtA-like barrel-sandwich hybrid" evidence="3">
    <location>
        <begin position="45"/>
        <end position="240"/>
    </location>
</feature>
<evidence type="ECO:0000313" key="4">
    <source>
        <dbReference type="EMBL" id="MCI8212315.1"/>
    </source>
</evidence>
<evidence type="ECO:0000313" key="5">
    <source>
        <dbReference type="Proteomes" id="UP001320513"/>
    </source>
</evidence>
<dbReference type="Gene3D" id="1.10.287.470">
    <property type="entry name" value="Helix hairpin bin"/>
    <property type="match status" value="1"/>
</dbReference>
<proteinExistence type="inferred from homology"/>
<dbReference type="PANTHER" id="PTHR30386">
    <property type="entry name" value="MEMBRANE FUSION SUBUNIT OF EMRAB-TOLC MULTIDRUG EFFLUX PUMP"/>
    <property type="match status" value="1"/>
</dbReference>
<dbReference type="PANTHER" id="PTHR30386:SF24">
    <property type="entry name" value="MULTIDRUG RESISTANCE EFFLUX PUMP"/>
    <property type="match status" value="1"/>
</dbReference>
<dbReference type="InterPro" id="IPR050739">
    <property type="entry name" value="MFP"/>
</dbReference>
<dbReference type="Proteomes" id="UP001320513">
    <property type="component" value="Unassembled WGS sequence"/>
</dbReference>
<accession>A0ABS9ZP19</accession>
<dbReference type="Gene3D" id="2.40.30.170">
    <property type="match status" value="1"/>
</dbReference>
<evidence type="ECO:0000256" key="2">
    <source>
        <dbReference type="SAM" id="Coils"/>
    </source>
</evidence>
<dbReference type="Pfam" id="PF25917">
    <property type="entry name" value="BSH_RND"/>
    <property type="match status" value="1"/>
</dbReference>
<reference evidence="4 5" key="1">
    <citation type="submission" date="2015-12" db="EMBL/GenBank/DDBJ databases">
        <title>Phylogenomics in the description of a new species in the Pseudomonas syringae group.</title>
        <authorList>
            <person name="Busquets A."/>
            <person name="Gomila M."/>
            <person name="Beiki F."/>
            <person name="Rahimian H."/>
            <person name="Mulet M."/>
            <person name="Sanchez D."/>
            <person name="Garcia-Valdes E."/>
            <person name="Lalucat J."/>
        </authorList>
    </citation>
    <scope>NUCLEOTIDE SEQUENCE [LARGE SCALE GENOMIC DNA]</scope>
    <source>
        <strain evidence="4 5">S25</strain>
    </source>
</reference>
<keyword evidence="5" id="KW-1185">Reference proteome</keyword>
<feature type="coiled-coil region" evidence="2">
    <location>
        <begin position="178"/>
        <end position="205"/>
    </location>
</feature>
<evidence type="ECO:0000259" key="3">
    <source>
        <dbReference type="Pfam" id="PF25917"/>
    </source>
</evidence>
<evidence type="ECO:0000256" key="1">
    <source>
        <dbReference type="ARBA" id="ARBA00009477"/>
    </source>
</evidence>
<keyword evidence="2" id="KW-0175">Coiled coil</keyword>
<comment type="similarity">
    <text evidence="1">Belongs to the membrane fusion protein (MFP) (TC 8.A.1) family.</text>
</comment>
<comment type="caution">
    <text evidence="4">The sequence shown here is derived from an EMBL/GenBank/DDBJ whole genome shotgun (WGS) entry which is preliminary data.</text>
</comment>
<protein>
    <submittedName>
        <fullName evidence="4">Disulfide bond formation protein DsbA</fullName>
    </submittedName>
</protein>
<name>A0ABS9ZP19_9PSED</name>
<sequence>MKQHRTALFLACVAVIVCVAYIGYRLISGGTVQHTDDAYIRADSVLVSPRLSGQIIRIAVEDNQRVKAGDLLAEIDSADYRVAQLSAKANVEAASAQIQNLQASIERQKAVIDQTAATTRATAASLKFAQENAKRYLNLSNAGAGTQQERQKADAELLGWQAARDRDEASRVAASKSLDVLKAQLEVARAALAKDEAALQQADLNLSYTRITAPQDGMIGQRSVRVGAYVSQGQALMAVVPLQDAFVVANFRETQLAHMQPQQKVELTVDSFPDHPFSGYIDSIAPATGVSFSPIAPDNATGNFTKVTQRLPVKIRFDADQPDLQKLRIGMSVVARIDTAQEH</sequence>
<dbReference type="Gene3D" id="2.40.50.100">
    <property type="match status" value="1"/>
</dbReference>
<dbReference type="SUPFAM" id="SSF111369">
    <property type="entry name" value="HlyD-like secretion proteins"/>
    <property type="match status" value="2"/>
</dbReference>
<organism evidence="4 5">
    <name type="scientific">Pseudomonas maioricensis</name>
    <dbReference type="NCBI Taxonomy" id="1766623"/>
    <lineage>
        <taxon>Bacteria</taxon>
        <taxon>Pseudomonadati</taxon>
        <taxon>Pseudomonadota</taxon>
        <taxon>Gammaproteobacteria</taxon>
        <taxon>Pseudomonadales</taxon>
        <taxon>Pseudomonadaceae</taxon>
        <taxon>Pseudomonas</taxon>
    </lineage>
</organism>
<feature type="coiled-coil region" evidence="2">
    <location>
        <begin position="91"/>
        <end position="118"/>
    </location>
</feature>
<gene>
    <name evidence="4" type="ORF">AUC61_22535</name>
</gene>
<dbReference type="RefSeq" id="WP_243248431.1">
    <property type="nucleotide sequence ID" value="NZ_LOHG01000020.1"/>
</dbReference>
<dbReference type="EMBL" id="LOHG01000020">
    <property type="protein sequence ID" value="MCI8212315.1"/>
    <property type="molecule type" value="Genomic_DNA"/>
</dbReference>